<reference evidence="2" key="1">
    <citation type="journal article" date="2016" name="Nature">
        <title>Genome evolution in the allotetraploid frog Xenopus laevis.</title>
        <authorList>
            <person name="Session A.M."/>
            <person name="Uno Y."/>
            <person name="Kwon T."/>
            <person name="Chapman J.A."/>
            <person name="Toyoda A."/>
            <person name="Takahashi S."/>
            <person name="Fukui A."/>
            <person name="Hikosaka A."/>
            <person name="Suzuki A."/>
            <person name="Kondo M."/>
            <person name="van Heeringen S.J."/>
            <person name="Quigley I."/>
            <person name="Heinz S."/>
            <person name="Ogino H."/>
            <person name="Ochi H."/>
            <person name="Hellsten U."/>
            <person name="Lyons J.B."/>
            <person name="Simakov O."/>
            <person name="Putnam N."/>
            <person name="Stites J."/>
            <person name="Kuroki Y."/>
            <person name="Tanaka T."/>
            <person name="Michiue T."/>
            <person name="Watanabe M."/>
            <person name="Bogdanovic O."/>
            <person name="Lister R."/>
            <person name="Georgiou G."/>
            <person name="Paranjpe S.S."/>
            <person name="van Kruijsbergen I."/>
            <person name="Shu S."/>
            <person name="Carlson J."/>
            <person name="Kinoshita T."/>
            <person name="Ohta Y."/>
            <person name="Mawaribuchi S."/>
            <person name="Jenkins J."/>
            <person name="Grimwood J."/>
            <person name="Schmutz J."/>
            <person name="Mitros T."/>
            <person name="Mozaffari S.V."/>
            <person name="Suzuki Y."/>
            <person name="Haramoto Y."/>
            <person name="Yamamoto T.S."/>
            <person name="Takagi C."/>
            <person name="Heald R."/>
            <person name="Miller K."/>
            <person name="Haudenschild C."/>
            <person name="Kitzman J."/>
            <person name="Nakayama T."/>
            <person name="Izutsu Y."/>
            <person name="Robert J."/>
            <person name="Fortriede J."/>
            <person name="Burns K."/>
            <person name="Lotay V."/>
            <person name="Karimi K."/>
            <person name="Yasuoka Y."/>
            <person name="Dichmann D.S."/>
            <person name="Flajnik M.F."/>
            <person name="Houston D.W."/>
            <person name="Shendure J."/>
            <person name="DuPasquier L."/>
            <person name="Vize P.D."/>
            <person name="Zorn A.M."/>
            <person name="Ito M."/>
            <person name="Marcotte E.M."/>
            <person name="Wallingford J.B."/>
            <person name="Ito Y."/>
            <person name="Asashima M."/>
            <person name="Ueno N."/>
            <person name="Matsuda Y."/>
            <person name="Veenstra G.J."/>
            <person name="Fujiyama A."/>
            <person name="Harland R.M."/>
            <person name="Taira M."/>
            <person name="Rokhsar D.S."/>
        </authorList>
    </citation>
    <scope>NUCLEOTIDE SEQUENCE [LARGE SCALE GENOMIC DNA]</scope>
    <source>
        <strain evidence="2">J</strain>
    </source>
</reference>
<sequence length="74" mass="8844">MKTFFGPCPALLFGHLQLSVRLTMYMPMEMPMLWYVNSYFTLWWMFEQRNNDLGTIFIASNMYHNMCSLQAFGE</sequence>
<organism evidence="1 2">
    <name type="scientific">Xenopus laevis</name>
    <name type="common">African clawed frog</name>
    <dbReference type="NCBI Taxonomy" id="8355"/>
    <lineage>
        <taxon>Eukaryota</taxon>
        <taxon>Metazoa</taxon>
        <taxon>Chordata</taxon>
        <taxon>Craniata</taxon>
        <taxon>Vertebrata</taxon>
        <taxon>Euteleostomi</taxon>
        <taxon>Amphibia</taxon>
        <taxon>Batrachia</taxon>
        <taxon>Anura</taxon>
        <taxon>Pipoidea</taxon>
        <taxon>Pipidae</taxon>
        <taxon>Xenopodinae</taxon>
        <taxon>Xenopus</taxon>
        <taxon>Xenopus</taxon>
    </lineage>
</organism>
<accession>A0A974BUN8</accession>
<evidence type="ECO:0000313" key="1">
    <source>
        <dbReference type="EMBL" id="OCT61121.1"/>
    </source>
</evidence>
<evidence type="ECO:0000313" key="2">
    <source>
        <dbReference type="Proteomes" id="UP000694892"/>
    </source>
</evidence>
<dbReference type="EMBL" id="CM004483">
    <property type="protein sequence ID" value="OCT61121.1"/>
    <property type="molecule type" value="Genomic_DNA"/>
</dbReference>
<proteinExistence type="predicted"/>
<name>A0A974BUN8_XENLA</name>
<dbReference type="Proteomes" id="UP000694892">
    <property type="component" value="Chromosome 9_10S"/>
</dbReference>
<protein>
    <submittedName>
        <fullName evidence="1">Uncharacterized protein</fullName>
    </submittedName>
</protein>
<gene>
    <name evidence="1" type="ORF">XELAEV_18047141mg</name>
</gene>
<dbReference type="AlphaFoldDB" id="A0A974BUN8"/>